<dbReference type="EMBL" id="LCBS01000026">
    <property type="protein sequence ID" value="KKS16189.1"/>
    <property type="molecule type" value="Genomic_DNA"/>
</dbReference>
<dbReference type="AlphaFoldDB" id="A0A0G0WTV3"/>
<gene>
    <name evidence="1" type="ORF">UU72_C0026G0021</name>
</gene>
<evidence type="ECO:0000313" key="1">
    <source>
        <dbReference type="EMBL" id="KKS16189.1"/>
    </source>
</evidence>
<reference evidence="1 2" key="1">
    <citation type="journal article" date="2015" name="Nature">
        <title>rRNA introns, odd ribosomes, and small enigmatic genomes across a large radiation of phyla.</title>
        <authorList>
            <person name="Brown C.T."/>
            <person name="Hug L.A."/>
            <person name="Thomas B.C."/>
            <person name="Sharon I."/>
            <person name="Castelle C.J."/>
            <person name="Singh A."/>
            <person name="Wilkins M.J."/>
            <person name="Williams K.H."/>
            <person name="Banfield J.F."/>
        </authorList>
    </citation>
    <scope>NUCLEOTIDE SEQUENCE [LARGE SCALE GENOMIC DNA]</scope>
</reference>
<dbReference type="Proteomes" id="UP000034163">
    <property type="component" value="Unassembled WGS sequence"/>
</dbReference>
<name>A0A0G0WTV3_UNCKA</name>
<comment type="caution">
    <text evidence="1">The sequence shown here is derived from an EMBL/GenBank/DDBJ whole genome shotgun (WGS) entry which is preliminary data.</text>
</comment>
<organism evidence="1 2">
    <name type="scientific">candidate division WWE3 bacterium GW2011_GWB1_41_6</name>
    <dbReference type="NCBI Taxonomy" id="1619112"/>
    <lineage>
        <taxon>Bacteria</taxon>
        <taxon>Katanobacteria</taxon>
    </lineage>
</organism>
<accession>A0A0G0WTV3</accession>
<evidence type="ECO:0000313" key="2">
    <source>
        <dbReference type="Proteomes" id="UP000034163"/>
    </source>
</evidence>
<sequence length="148" mass="17147">MSARMFDITERVRVAPAYIEPNVNGDLHKEFPNRFIDEPIPFRGPFIRGTGGRRALLSASVLVWYMFSSNIHQGWKVVDWNDFAKACVNYQTDFGSMQMNINQALYGMANLHRTGYVRIVHWRGRIYIIPTLKLAHLVRKSVEKDQFG</sequence>
<proteinExistence type="predicted"/>
<protein>
    <submittedName>
        <fullName evidence="1">Uncharacterized protein</fullName>
    </submittedName>
</protein>